<protein>
    <submittedName>
        <fullName evidence="1">Uncharacterized protein</fullName>
    </submittedName>
</protein>
<dbReference type="EMBL" id="JAIWYP010000009">
    <property type="protein sequence ID" value="KAH3778628.1"/>
    <property type="molecule type" value="Genomic_DNA"/>
</dbReference>
<dbReference type="Proteomes" id="UP000828390">
    <property type="component" value="Unassembled WGS sequence"/>
</dbReference>
<reference evidence="1" key="1">
    <citation type="journal article" date="2019" name="bioRxiv">
        <title>The Genome of the Zebra Mussel, Dreissena polymorpha: A Resource for Invasive Species Research.</title>
        <authorList>
            <person name="McCartney M.A."/>
            <person name="Auch B."/>
            <person name="Kono T."/>
            <person name="Mallez S."/>
            <person name="Zhang Y."/>
            <person name="Obille A."/>
            <person name="Becker A."/>
            <person name="Abrahante J.E."/>
            <person name="Garbe J."/>
            <person name="Badalamenti J.P."/>
            <person name="Herman A."/>
            <person name="Mangelson H."/>
            <person name="Liachko I."/>
            <person name="Sullivan S."/>
            <person name="Sone E.D."/>
            <person name="Koren S."/>
            <person name="Silverstein K.A.T."/>
            <person name="Beckman K.B."/>
            <person name="Gohl D.M."/>
        </authorList>
    </citation>
    <scope>NUCLEOTIDE SEQUENCE</scope>
    <source>
        <strain evidence="1">Duluth1</strain>
        <tissue evidence="1">Whole animal</tissue>
    </source>
</reference>
<dbReference type="AlphaFoldDB" id="A0A9D4EFC0"/>
<name>A0A9D4EFC0_DREPO</name>
<reference evidence="1" key="2">
    <citation type="submission" date="2020-11" db="EMBL/GenBank/DDBJ databases">
        <authorList>
            <person name="McCartney M.A."/>
            <person name="Auch B."/>
            <person name="Kono T."/>
            <person name="Mallez S."/>
            <person name="Becker A."/>
            <person name="Gohl D.M."/>
            <person name="Silverstein K.A.T."/>
            <person name="Koren S."/>
            <person name="Bechman K.B."/>
            <person name="Herman A."/>
            <person name="Abrahante J.E."/>
            <person name="Garbe J."/>
        </authorList>
    </citation>
    <scope>NUCLEOTIDE SEQUENCE</scope>
    <source>
        <strain evidence="1">Duluth1</strain>
        <tissue evidence="1">Whole animal</tissue>
    </source>
</reference>
<gene>
    <name evidence="1" type="ORF">DPMN_180097</name>
</gene>
<evidence type="ECO:0000313" key="1">
    <source>
        <dbReference type="EMBL" id="KAH3778628.1"/>
    </source>
</evidence>
<sequence>MSLEFDCASSFMSLERISLQEYIPFHQEITARKNVAVKRFRINESHDFTKFTIYVRDIGGVDDAAPDDFCIKDYAYQKFVKCLIDSPIDRISIRLQIGPD</sequence>
<proteinExistence type="predicted"/>
<keyword evidence="2" id="KW-1185">Reference proteome</keyword>
<organism evidence="1 2">
    <name type="scientific">Dreissena polymorpha</name>
    <name type="common">Zebra mussel</name>
    <name type="synonym">Mytilus polymorpha</name>
    <dbReference type="NCBI Taxonomy" id="45954"/>
    <lineage>
        <taxon>Eukaryota</taxon>
        <taxon>Metazoa</taxon>
        <taxon>Spiralia</taxon>
        <taxon>Lophotrochozoa</taxon>
        <taxon>Mollusca</taxon>
        <taxon>Bivalvia</taxon>
        <taxon>Autobranchia</taxon>
        <taxon>Heteroconchia</taxon>
        <taxon>Euheterodonta</taxon>
        <taxon>Imparidentia</taxon>
        <taxon>Neoheterodontei</taxon>
        <taxon>Myida</taxon>
        <taxon>Dreissenoidea</taxon>
        <taxon>Dreissenidae</taxon>
        <taxon>Dreissena</taxon>
    </lineage>
</organism>
<comment type="caution">
    <text evidence="1">The sequence shown here is derived from an EMBL/GenBank/DDBJ whole genome shotgun (WGS) entry which is preliminary data.</text>
</comment>
<evidence type="ECO:0000313" key="2">
    <source>
        <dbReference type="Proteomes" id="UP000828390"/>
    </source>
</evidence>
<accession>A0A9D4EFC0</accession>